<proteinExistence type="predicted"/>
<name>A0A0F8Y8C6_9ZZZZ</name>
<dbReference type="EMBL" id="LAZR01054865">
    <property type="protein sequence ID" value="KKK77623.1"/>
    <property type="molecule type" value="Genomic_DNA"/>
</dbReference>
<dbReference type="AlphaFoldDB" id="A0A0F8Y8C6"/>
<gene>
    <name evidence="1" type="ORF">LCGC14_2851690</name>
</gene>
<protein>
    <submittedName>
        <fullName evidence="1">Uncharacterized protein</fullName>
    </submittedName>
</protein>
<comment type="caution">
    <text evidence="1">The sequence shown here is derived from an EMBL/GenBank/DDBJ whole genome shotgun (WGS) entry which is preliminary data.</text>
</comment>
<organism evidence="1">
    <name type="scientific">marine sediment metagenome</name>
    <dbReference type="NCBI Taxonomy" id="412755"/>
    <lineage>
        <taxon>unclassified sequences</taxon>
        <taxon>metagenomes</taxon>
        <taxon>ecological metagenomes</taxon>
    </lineage>
</organism>
<reference evidence="1" key="1">
    <citation type="journal article" date="2015" name="Nature">
        <title>Complex archaea that bridge the gap between prokaryotes and eukaryotes.</title>
        <authorList>
            <person name="Spang A."/>
            <person name="Saw J.H."/>
            <person name="Jorgensen S.L."/>
            <person name="Zaremba-Niedzwiedzka K."/>
            <person name="Martijn J."/>
            <person name="Lind A.E."/>
            <person name="van Eijk R."/>
            <person name="Schleper C."/>
            <person name="Guy L."/>
            <person name="Ettema T.J."/>
        </authorList>
    </citation>
    <scope>NUCLEOTIDE SEQUENCE</scope>
</reference>
<evidence type="ECO:0000313" key="1">
    <source>
        <dbReference type="EMBL" id="KKK77623.1"/>
    </source>
</evidence>
<sequence length="30" mass="2992">MIRSSIGRRTSDGTAAAAALELISGTNKGS</sequence>
<feature type="non-terminal residue" evidence="1">
    <location>
        <position position="30"/>
    </location>
</feature>
<accession>A0A0F8Y8C6</accession>